<dbReference type="GO" id="GO:0046872">
    <property type="term" value="F:metal ion binding"/>
    <property type="evidence" value="ECO:0007669"/>
    <property type="project" value="UniProtKB-KW"/>
</dbReference>
<name>A0A1M6NB74_9FIRM</name>
<evidence type="ECO:0000259" key="6">
    <source>
        <dbReference type="Pfam" id="PF07992"/>
    </source>
</evidence>
<dbReference type="GO" id="GO:0016491">
    <property type="term" value="F:oxidoreductase activity"/>
    <property type="evidence" value="ECO:0007669"/>
    <property type="project" value="InterPro"/>
</dbReference>
<dbReference type="InterPro" id="IPR004017">
    <property type="entry name" value="Cys_rich_dom"/>
</dbReference>
<keyword evidence="3" id="KW-0411">Iron-sulfur</keyword>
<feature type="region of interest" description="Disordered" evidence="4">
    <location>
        <begin position="833"/>
        <end position="858"/>
    </location>
</feature>
<gene>
    <name evidence="8" type="ORF">SAMN02744037_01214</name>
</gene>
<dbReference type="OrthoDB" id="5241828at2"/>
<dbReference type="RefSeq" id="WP_072888235.1">
    <property type="nucleotide sequence ID" value="NZ_FRAE01000021.1"/>
</dbReference>
<feature type="domain" description="Cysteine-rich" evidence="5">
    <location>
        <begin position="727"/>
        <end position="809"/>
    </location>
</feature>
<evidence type="ECO:0000256" key="2">
    <source>
        <dbReference type="ARBA" id="ARBA00023004"/>
    </source>
</evidence>
<dbReference type="InterPro" id="IPR036188">
    <property type="entry name" value="FAD/NAD-bd_sf"/>
</dbReference>
<dbReference type="EMBL" id="FRAE01000021">
    <property type="protein sequence ID" value="SHJ92786.1"/>
    <property type="molecule type" value="Genomic_DNA"/>
</dbReference>
<proteinExistence type="predicted"/>
<dbReference type="GO" id="GO:0051536">
    <property type="term" value="F:iron-sulfur cluster binding"/>
    <property type="evidence" value="ECO:0007669"/>
    <property type="project" value="UniProtKB-KW"/>
</dbReference>
<keyword evidence="2" id="KW-0408">Iron</keyword>
<dbReference type="SUPFAM" id="SSF51971">
    <property type="entry name" value="Nucleotide-binding domain"/>
    <property type="match status" value="1"/>
</dbReference>
<keyword evidence="1" id="KW-0479">Metal-binding</keyword>
<dbReference type="InterPro" id="IPR009051">
    <property type="entry name" value="Helical_ferredxn"/>
</dbReference>
<feature type="domain" description="Cysteine-rich" evidence="5">
    <location>
        <begin position="612"/>
        <end position="689"/>
    </location>
</feature>
<dbReference type="Gene3D" id="1.10.1060.10">
    <property type="entry name" value="Alpha-helical ferredoxin"/>
    <property type="match status" value="2"/>
</dbReference>
<dbReference type="AlphaFoldDB" id="A0A1M6NB74"/>
<dbReference type="STRING" id="1123349.SAMN02744037_01214"/>
<dbReference type="PRINTS" id="PR00419">
    <property type="entry name" value="ADXRDTASE"/>
</dbReference>
<evidence type="ECO:0000259" key="7">
    <source>
        <dbReference type="Pfam" id="PF14691"/>
    </source>
</evidence>
<reference evidence="9" key="1">
    <citation type="submission" date="2016-11" db="EMBL/GenBank/DDBJ databases">
        <authorList>
            <person name="Varghese N."/>
            <person name="Submissions S."/>
        </authorList>
    </citation>
    <scope>NUCLEOTIDE SEQUENCE [LARGE SCALE GENOMIC DNA]</scope>
    <source>
        <strain evidence="9">DSM 15518</strain>
    </source>
</reference>
<evidence type="ECO:0000313" key="8">
    <source>
        <dbReference type="EMBL" id="SHJ92786.1"/>
    </source>
</evidence>
<dbReference type="InterPro" id="IPR023753">
    <property type="entry name" value="FAD/NAD-binding_dom"/>
</dbReference>
<protein>
    <submittedName>
        <fullName evidence="8">NADPH-dependent glutamate synthase beta chain</fullName>
    </submittedName>
</protein>
<keyword evidence="9" id="KW-1185">Reference proteome</keyword>
<feature type="domain" description="Dihydroprymidine dehydrogenase" evidence="7">
    <location>
        <begin position="16"/>
        <end position="98"/>
    </location>
</feature>
<dbReference type="PROSITE" id="PS00198">
    <property type="entry name" value="4FE4S_FER_1"/>
    <property type="match status" value="1"/>
</dbReference>
<accession>A0A1M6NB74</accession>
<dbReference type="Gene3D" id="3.50.50.60">
    <property type="entry name" value="FAD/NAD(P)-binding domain"/>
    <property type="match status" value="2"/>
</dbReference>
<organism evidence="8 9">
    <name type="scientific">Tepidibacter formicigenes DSM 15518</name>
    <dbReference type="NCBI Taxonomy" id="1123349"/>
    <lineage>
        <taxon>Bacteria</taxon>
        <taxon>Bacillati</taxon>
        <taxon>Bacillota</taxon>
        <taxon>Clostridia</taxon>
        <taxon>Peptostreptococcales</taxon>
        <taxon>Peptostreptococcaceae</taxon>
        <taxon>Tepidibacter</taxon>
    </lineage>
</organism>
<dbReference type="Pfam" id="PF14691">
    <property type="entry name" value="Fer4_20"/>
    <property type="match status" value="1"/>
</dbReference>
<sequence>MLRKEIIDNMKYIVDNCMGDSNPACVATCPMHTNVKEYVKLIAEGKGKESIKVIREKLFMPKTLGRICAHPCEQNCKWNEKNNPMSIAGLKRYAADNFDDPSDWDLSIKSKNGKKVAIIGAGPSGAQAALDLRKEGFEVTVFDKLEVYGGMMRVGIPEYRLPRNVIDSEYSYLEKLGINFKMGIEVGKDISFEEIKNEFDAVVVAVGKHMGRVDISLENHDAKGIFSAAEYLKEISLTRNVNGIGKKVVVIGGGDVAMDCARSSLRLDGVEEVYSVCLEESYEKMAASTHEIKASLKEGVKFNLGFGINKILVDKNKRVKGIELKKCLSMFDENGNFAPQFNENDTKIIDVDTVVFAIGQGVDSSFDEKNSLGKRSNGTFECDELTFQSVLDEKVFIAGDASGKSFIVIQAMATGRSAAKSVIRFLSGKDLREGRRMEEEFSYKTKLNIPIDWDNIEKVERKEINELDPDKRIKSFDEVSLGFTKEQAEKEASRCLQCECKLCMKECLMLRDYTDCPKTLFKEYLEKGYENMDPLIAYSCNQCSQCTIKCPNDFDIKSNFDEMRIEYVKANGGDSPLEGHKGLDKAIELDCSEKNSTYIKAQNNKETKYVLVPGCTVPVHSPELVEKTLIHLKEALDGEVGAVLQCCAKPTLMIGEYEKFEKRFEMVQKSIDETGADVIVTLCPSCYLTYEKYAKQEVISYWDLIYQKIGLPKGQKGIGENSDVVFNIHDSCPTRHVTSHHDSVRWILKELGYKVEEMNNIRENTRCCGVGGMSGCVNSQLQEKVLNRRVNDATSDHIISYCGSCRVSMENGGLDSLHILDLIHGKTYMKNDAKKRNKSADDGVKSRLETKDRLNKYK</sequence>
<evidence type="ECO:0000259" key="5">
    <source>
        <dbReference type="Pfam" id="PF02754"/>
    </source>
</evidence>
<evidence type="ECO:0000313" key="9">
    <source>
        <dbReference type="Proteomes" id="UP000242497"/>
    </source>
</evidence>
<dbReference type="InterPro" id="IPR017900">
    <property type="entry name" value="4Fe4S_Fe_S_CS"/>
</dbReference>
<dbReference type="PANTHER" id="PTHR42783">
    <property type="entry name" value="GLUTAMATE SYNTHASE [NADPH] SMALL CHAIN"/>
    <property type="match status" value="1"/>
</dbReference>
<dbReference type="Pfam" id="PF13534">
    <property type="entry name" value="Fer4_17"/>
    <property type="match status" value="1"/>
</dbReference>
<dbReference type="InterPro" id="IPR028261">
    <property type="entry name" value="DPD_II"/>
</dbReference>
<feature type="domain" description="FAD/NAD(P)-binding" evidence="6">
    <location>
        <begin position="114"/>
        <end position="410"/>
    </location>
</feature>
<evidence type="ECO:0000256" key="4">
    <source>
        <dbReference type="SAM" id="MobiDB-lite"/>
    </source>
</evidence>
<dbReference type="PANTHER" id="PTHR42783:SF3">
    <property type="entry name" value="GLUTAMATE SYNTHASE [NADPH] SMALL CHAIN-RELATED"/>
    <property type="match status" value="1"/>
</dbReference>
<dbReference type="SUPFAM" id="SSF46548">
    <property type="entry name" value="alpha-helical ferredoxin"/>
    <property type="match status" value="2"/>
</dbReference>
<evidence type="ECO:0000256" key="3">
    <source>
        <dbReference type="ARBA" id="ARBA00023014"/>
    </source>
</evidence>
<dbReference type="Pfam" id="PF02754">
    <property type="entry name" value="CCG"/>
    <property type="match status" value="2"/>
</dbReference>
<dbReference type="Pfam" id="PF07992">
    <property type="entry name" value="Pyr_redox_2"/>
    <property type="match status" value="1"/>
</dbReference>
<evidence type="ECO:0000256" key="1">
    <source>
        <dbReference type="ARBA" id="ARBA00022723"/>
    </source>
</evidence>
<dbReference type="Proteomes" id="UP000242497">
    <property type="component" value="Unassembled WGS sequence"/>
</dbReference>